<dbReference type="InterPro" id="IPR036237">
    <property type="entry name" value="Xyl_isomerase-like_sf"/>
</dbReference>
<name>S7TFS0_9BACT</name>
<proteinExistence type="predicted"/>
<dbReference type="SUPFAM" id="SSF51658">
    <property type="entry name" value="Xylose isomerase-like"/>
    <property type="match status" value="1"/>
</dbReference>
<dbReference type="AlphaFoldDB" id="S7TFS0"/>
<keyword evidence="2" id="KW-1185">Reference proteome</keyword>
<dbReference type="PATRIC" id="fig|1121439.3.peg.537"/>
<dbReference type="EMBL" id="ATHI01000004">
    <property type="protein sequence ID" value="EPR35450.1"/>
    <property type="molecule type" value="Genomic_DNA"/>
</dbReference>
<comment type="caution">
    <text evidence="1">The sequence shown here is derived from an EMBL/GenBank/DDBJ whole genome shotgun (WGS) entry which is preliminary data.</text>
</comment>
<gene>
    <name evidence="1" type="ORF">dsat_2151</name>
</gene>
<sequence>MPLKKQTSEGPLTLSVGPTDFPFRLAAPSWVWPGTVGENCRRLGEVFDEVGIVLFESQASLAYTEEDLPPTMAELSLRYHLHLPLDLPWSQGILAVRHIIEGLLDKTAFLDPWSFVLHAPPHAKLLDEVAFCFIHQGIKPDRILLENTKEFNPLEFWCDIRYLGLNVCLDLGHLIAYNQERLLDLPRLWPRVKLLHLSAPGDGDRHLPLTELDREGRRLLRVILSRMGPDTVVMPEVFEPEGLAESLAVLHHVMTTSAG</sequence>
<evidence type="ECO:0000313" key="2">
    <source>
        <dbReference type="Proteomes" id="UP000014975"/>
    </source>
</evidence>
<reference evidence="1 2" key="1">
    <citation type="journal article" date="2013" name="Genome Announc.">
        <title>Draft genome sequences for three mercury-methylating, sulfate-reducing bacteria.</title>
        <authorList>
            <person name="Brown S.D."/>
            <person name="Hurt R.A.Jr."/>
            <person name="Gilmour C.C."/>
            <person name="Elias D.A."/>
        </authorList>
    </citation>
    <scope>NUCLEOTIDE SEQUENCE [LARGE SCALE GENOMIC DNA]</scope>
    <source>
        <strain evidence="1 2">DSM 16529</strain>
    </source>
</reference>
<protein>
    <recommendedName>
        <fullName evidence="3">Xylose isomerase domain-containing protein TIM barrel</fullName>
    </recommendedName>
</protein>
<dbReference type="RefSeq" id="WP_020886037.1">
    <property type="nucleotide sequence ID" value="NZ_ATHI01000004.1"/>
</dbReference>
<dbReference type="eggNOG" id="COG1082">
    <property type="taxonomic scope" value="Bacteria"/>
</dbReference>
<dbReference type="Gene3D" id="3.20.20.150">
    <property type="entry name" value="Divalent-metal-dependent TIM barrel enzymes"/>
    <property type="match status" value="1"/>
</dbReference>
<dbReference type="OrthoDB" id="9792261at2"/>
<accession>S7TFS0</accession>
<dbReference type="NCBIfam" id="NF041277">
    <property type="entry name" value="coba_remo_CbiR"/>
    <property type="match status" value="1"/>
</dbReference>
<organism evidence="1 2">
    <name type="scientific">Alkalidesulfovibrio alkalitolerans DSM 16529</name>
    <dbReference type="NCBI Taxonomy" id="1121439"/>
    <lineage>
        <taxon>Bacteria</taxon>
        <taxon>Pseudomonadati</taxon>
        <taxon>Thermodesulfobacteriota</taxon>
        <taxon>Desulfovibrionia</taxon>
        <taxon>Desulfovibrionales</taxon>
        <taxon>Desulfovibrionaceae</taxon>
        <taxon>Alkalidesulfovibrio</taxon>
    </lineage>
</organism>
<dbReference type="STRING" id="1121439.dsat_2151"/>
<evidence type="ECO:0008006" key="3">
    <source>
        <dbReference type="Google" id="ProtNLM"/>
    </source>
</evidence>
<evidence type="ECO:0000313" key="1">
    <source>
        <dbReference type="EMBL" id="EPR35450.1"/>
    </source>
</evidence>
<dbReference type="Proteomes" id="UP000014975">
    <property type="component" value="Unassembled WGS sequence"/>
</dbReference>